<evidence type="ECO:0000313" key="4">
    <source>
        <dbReference type="Ensembl" id="ENSACAP00000028200.1"/>
    </source>
</evidence>
<dbReference type="SMART" id="SM00131">
    <property type="entry name" value="KU"/>
    <property type="match status" value="1"/>
</dbReference>
<dbReference type="AlphaFoldDB" id="A0A803SZ10"/>
<evidence type="ECO:0000259" key="3">
    <source>
        <dbReference type="PROSITE" id="PS51390"/>
    </source>
</evidence>
<name>A0A803SZ10_ANOCA</name>
<dbReference type="InterPro" id="IPR002223">
    <property type="entry name" value="Kunitz_BPTI"/>
</dbReference>
<proteinExistence type="predicted"/>
<reference evidence="4" key="1">
    <citation type="submission" date="2009-12" db="EMBL/GenBank/DDBJ databases">
        <title>The Genome Sequence of Anolis carolinensis (Green Anole Lizard).</title>
        <authorList>
            <consortium name="The Genome Sequencing Platform"/>
            <person name="Di Palma F."/>
            <person name="Alfoldi J."/>
            <person name="Heiman D."/>
            <person name="Young S."/>
            <person name="Grabherr M."/>
            <person name="Johnson J."/>
            <person name="Lander E.S."/>
            <person name="Lindblad-Toh K."/>
        </authorList>
    </citation>
    <scope>NUCLEOTIDE SEQUENCE [LARGE SCALE GENOMIC DNA]</scope>
    <source>
        <strain evidence="4">JBL SC #1</strain>
    </source>
</reference>
<dbReference type="Pfam" id="PF00014">
    <property type="entry name" value="Kunitz_BPTI"/>
    <property type="match status" value="1"/>
</dbReference>
<dbReference type="PROSITE" id="PS50279">
    <property type="entry name" value="BPTI_KUNITZ_2"/>
    <property type="match status" value="1"/>
</dbReference>
<evidence type="ECO:0000256" key="1">
    <source>
        <dbReference type="ARBA" id="ARBA00023157"/>
    </source>
</evidence>
<dbReference type="Proteomes" id="UP000001646">
    <property type="component" value="Unplaced"/>
</dbReference>
<dbReference type="PANTHER" id="PTHR46751">
    <property type="entry name" value="EPPIN"/>
    <property type="match status" value="1"/>
</dbReference>
<dbReference type="GeneTree" id="ENSGT01130000278643"/>
<accession>A0A803SZ10</accession>
<dbReference type="FunFam" id="4.10.410.10:FF:000074">
    <property type="entry name" value="Serine protease inhibitor, putative"/>
    <property type="match status" value="1"/>
</dbReference>
<dbReference type="InterPro" id="IPR036645">
    <property type="entry name" value="Elafin-like_sf"/>
</dbReference>
<reference evidence="4" key="3">
    <citation type="submission" date="2025-09" db="UniProtKB">
        <authorList>
            <consortium name="Ensembl"/>
        </authorList>
    </citation>
    <scope>IDENTIFICATION</scope>
</reference>
<keyword evidence="1" id="KW-1015">Disulfide bond</keyword>
<dbReference type="GO" id="GO:0004867">
    <property type="term" value="F:serine-type endopeptidase inhibitor activity"/>
    <property type="evidence" value="ECO:0007669"/>
    <property type="project" value="InterPro"/>
</dbReference>
<dbReference type="CDD" id="cd00199">
    <property type="entry name" value="WAP"/>
    <property type="match status" value="1"/>
</dbReference>
<feature type="domain" description="WAP" evidence="3">
    <location>
        <begin position="16"/>
        <end position="63"/>
    </location>
</feature>
<dbReference type="SUPFAM" id="SSF57256">
    <property type="entry name" value="Elafin-like"/>
    <property type="match status" value="1"/>
</dbReference>
<feature type="domain" description="BPTI/Kunitz inhibitor" evidence="2">
    <location>
        <begin position="67"/>
        <end position="117"/>
    </location>
</feature>
<dbReference type="SMART" id="SM00217">
    <property type="entry name" value="WAP"/>
    <property type="match status" value="1"/>
</dbReference>
<dbReference type="Gene3D" id="4.10.410.10">
    <property type="entry name" value="Pancreatic trypsin inhibitor Kunitz domain"/>
    <property type="match status" value="1"/>
</dbReference>
<dbReference type="PROSITE" id="PS51390">
    <property type="entry name" value="WAP"/>
    <property type="match status" value="1"/>
</dbReference>
<evidence type="ECO:0000313" key="5">
    <source>
        <dbReference type="Proteomes" id="UP000001646"/>
    </source>
</evidence>
<dbReference type="InParanoid" id="A0A803SZ10"/>
<dbReference type="SUPFAM" id="SSF57362">
    <property type="entry name" value="BPTI-like"/>
    <property type="match status" value="1"/>
</dbReference>
<dbReference type="Ensembl" id="ENSACAT00000052556.1">
    <property type="protein sequence ID" value="ENSACAP00000028200.1"/>
    <property type="gene ID" value="ENSACAG00000039883.1"/>
</dbReference>
<dbReference type="InterPro" id="IPR020901">
    <property type="entry name" value="Prtase_inh_Kunz-CS"/>
</dbReference>
<evidence type="ECO:0008006" key="6">
    <source>
        <dbReference type="Google" id="ProtNLM"/>
    </source>
</evidence>
<dbReference type="CDD" id="cd00109">
    <property type="entry name" value="Kunitz-type"/>
    <property type="match status" value="1"/>
</dbReference>
<protein>
    <recommendedName>
        <fullName evidence="6">BPTI/Kunitz inhibitor domain-containing protein</fullName>
    </recommendedName>
</protein>
<dbReference type="InterPro" id="IPR036880">
    <property type="entry name" value="Kunitz_BPTI_sf"/>
</dbReference>
<dbReference type="InterPro" id="IPR051388">
    <property type="entry name" value="Serpin_venom_toxin"/>
</dbReference>
<dbReference type="PROSITE" id="PS00280">
    <property type="entry name" value="BPTI_KUNITZ_1"/>
    <property type="match status" value="1"/>
</dbReference>
<organism evidence="4 5">
    <name type="scientific">Anolis carolinensis</name>
    <name type="common">Green anole</name>
    <name type="synonym">American chameleon</name>
    <dbReference type="NCBI Taxonomy" id="28377"/>
    <lineage>
        <taxon>Eukaryota</taxon>
        <taxon>Metazoa</taxon>
        <taxon>Chordata</taxon>
        <taxon>Craniata</taxon>
        <taxon>Vertebrata</taxon>
        <taxon>Euteleostomi</taxon>
        <taxon>Lepidosauria</taxon>
        <taxon>Squamata</taxon>
        <taxon>Bifurcata</taxon>
        <taxon>Unidentata</taxon>
        <taxon>Episquamata</taxon>
        <taxon>Toxicofera</taxon>
        <taxon>Iguania</taxon>
        <taxon>Dactyloidae</taxon>
        <taxon>Anolis</taxon>
    </lineage>
</organism>
<dbReference type="Pfam" id="PF00095">
    <property type="entry name" value="WAP"/>
    <property type="match status" value="1"/>
</dbReference>
<dbReference type="PRINTS" id="PR00759">
    <property type="entry name" value="BASICPTASE"/>
</dbReference>
<evidence type="ECO:0000259" key="2">
    <source>
        <dbReference type="PROSITE" id="PS50279"/>
    </source>
</evidence>
<reference evidence="4" key="2">
    <citation type="submission" date="2025-08" db="UniProtKB">
        <authorList>
            <consortium name="Ensembl"/>
        </authorList>
    </citation>
    <scope>IDENTIFICATION</scope>
</reference>
<dbReference type="Gene3D" id="4.10.75.10">
    <property type="entry name" value="Elafin-like"/>
    <property type="match status" value="1"/>
</dbReference>
<sequence>MISAAWDSLTFEFPCVAEKAGFCPPSPTGFTTECLTHCIHDGGCPGAQKCCSYGCALRCSDPVKDLCQLPPEAGPCGAKLQRWYFDGATKSCKRFTFGGCLGNKNNFQKRKECRQRCLQRASGQR</sequence>
<dbReference type="GO" id="GO:0005576">
    <property type="term" value="C:extracellular region"/>
    <property type="evidence" value="ECO:0007669"/>
    <property type="project" value="InterPro"/>
</dbReference>
<keyword evidence="5" id="KW-1185">Reference proteome</keyword>
<dbReference type="PRINTS" id="PR00003">
    <property type="entry name" value="4DISULPHCORE"/>
</dbReference>
<dbReference type="InterPro" id="IPR008197">
    <property type="entry name" value="WAP_dom"/>
</dbReference>
<dbReference type="PANTHER" id="PTHR46751:SF1">
    <property type="entry name" value="WAP FOUR-DISULFIDE CORE DOMAIN PROTEIN 6A"/>
    <property type="match status" value="1"/>
</dbReference>